<name>A0AAV2JUA9_KNICA</name>
<dbReference type="PROSITE" id="PS50988">
    <property type="entry name" value="TROVE"/>
    <property type="match status" value="1"/>
</dbReference>
<accession>A0AAV2JUA9</accession>
<proteinExistence type="predicted"/>
<dbReference type="EMBL" id="OZ035836">
    <property type="protein sequence ID" value="CAL1581090.1"/>
    <property type="molecule type" value="Genomic_DNA"/>
</dbReference>
<gene>
    <name evidence="3" type="ORF">KC01_LOCUS11863</name>
</gene>
<dbReference type="PANTHER" id="PTHR44791">
    <property type="entry name" value="TELOMERASE PROTEIN COMPONENT 1 TEP1"/>
    <property type="match status" value="1"/>
</dbReference>
<dbReference type="GO" id="GO:0070034">
    <property type="term" value="F:telomerase RNA binding"/>
    <property type="evidence" value="ECO:0007669"/>
    <property type="project" value="TreeGrafter"/>
</dbReference>
<evidence type="ECO:0000256" key="1">
    <source>
        <dbReference type="SAM" id="MobiDB-lite"/>
    </source>
</evidence>
<dbReference type="Proteomes" id="UP001497482">
    <property type="component" value="Chromosome 14"/>
</dbReference>
<dbReference type="InterPro" id="IPR037214">
    <property type="entry name" value="TROVE_dom_sf"/>
</dbReference>
<dbReference type="Pfam" id="PF05731">
    <property type="entry name" value="TROVE"/>
    <property type="match status" value="1"/>
</dbReference>
<dbReference type="AlphaFoldDB" id="A0AAV2JUA9"/>
<evidence type="ECO:0000313" key="4">
    <source>
        <dbReference type="Proteomes" id="UP001497482"/>
    </source>
</evidence>
<reference evidence="3 4" key="1">
    <citation type="submission" date="2024-04" db="EMBL/GenBank/DDBJ databases">
        <authorList>
            <person name="Waldvogel A.-M."/>
            <person name="Schoenle A."/>
        </authorList>
    </citation>
    <scope>NUCLEOTIDE SEQUENCE [LARGE SCALE GENOMIC DNA]</scope>
</reference>
<dbReference type="GO" id="GO:0003720">
    <property type="term" value="F:telomerase activity"/>
    <property type="evidence" value="ECO:0007669"/>
    <property type="project" value="TreeGrafter"/>
</dbReference>
<feature type="domain" description="TROVE" evidence="2">
    <location>
        <begin position="203"/>
        <end position="396"/>
    </location>
</feature>
<evidence type="ECO:0000259" key="2">
    <source>
        <dbReference type="PROSITE" id="PS50988"/>
    </source>
</evidence>
<dbReference type="InterPro" id="IPR008858">
    <property type="entry name" value="TROVE_dom"/>
</dbReference>
<dbReference type="SUPFAM" id="SSF140864">
    <property type="entry name" value="TROVE domain-like"/>
    <property type="match status" value="1"/>
</dbReference>
<dbReference type="GO" id="GO:0005697">
    <property type="term" value="C:telomerase holoenzyme complex"/>
    <property type="evidence" value="ECO:0007669"/>
    <property type="project" value="TreeGrafter"/>
</dbReference>
<keyword evidence="4" id="KW-1185">Reference proteome</keyword>
<sequence>METDIGLSVSSCCSGSRNSTFPALHTLRCRHEDSESCRGPESVLLLLCSEPGKQASLPKPSPLTSTTSRLLCDPASCSSARLFTQNPLLQRQTPVLATRTLPLVSGRSLLSRSTQGAHVGHVWPPVCGAGAGTSLVRPGGAGTSEHRSEDVDMTEEEQEEQEEYEEEEEEEEEEGSMSAMFVSPAEEEETEAEVMKQEFEELKRDKEEQEEQIKDMKYQLLNHVCCSLVNKSKSPGEEDWDSEESVWTRIMDLAKDVSEHNPQFLLKVAVYTRQELNIRITANFLLALAANLSSTKSHVRRYLCAAVQLPSDWLEVVRIYSTCFSRSLPSCLKKGLSDKFKDFTEYQLSKYNTRKHRCKHNRKSCGKKPSEKQLTQWANLIRAEPAVLRSLVSAGA</sequence>
<dbReference type="PANTHER" id="PTHR44791:SF1">
    <property type="entry name" value="TELOMERASE PROTEIN COMPONENT 1"/>
    <property type="match status" value="1"/>
</dbReference>
<protein>
    <recommendedName>
        <fullName evidence="2">TROVE domain-containing protein</fullName>
    </recommendedName>
</protein>
<feature type="compositionally biased region" description="Acidic residues" evidence="1">
    <location>
        <begin position="151"/>
        <end position="175"/>
    </location>
</feature>
<dbReference type="InterPro" id="IPR052652">
    <property type="entry name" value="Telomerase_Complex_Comp"/>
</dbReference>
<feature type="region of interest" description="Disordered" evidence="1">
    <location>
        <begin position="133"/>
        <end position="181"/>
    </location>
</feature>
<organism evidence="3 4">
    <name type="scientific">Knipowitschia caucasica</name>
    <name type="common">Caucasian dwarf goby</name>
    <name type="synonym">Pomatoschistus caucasicus</name>
    <dbReference type="NCBI Taxonomy" id="637954"/>
    <lineage>
        <taxon>Eukaryota</taxon>
        <taxon>Metazoa</taxon>
        <taxon>Chordata</taxon>
        <taxon>Craniata</taxon>
        <taxon>Vertebrata</taxon>
        <taxon>Euteleostomi</taxon>
        <taxon>Actinopterygii</taxon>
        <taxon>Neopterygii</taxon>
        <taxon>Teleostei</taxon>
        <taxon>Neoteleostei</taxon>
        <taxon>Acanthomorphata</taxon>
        <taxon>Gobiaria</taxon>
        <taxon>Gobiiformes</taxon>
        <taxon>Gobioidei</taxon>
        <taxon>Gobiidae</taxon>
        <taxon>Gobiinae</taxon>
        <taxon>Knipowitschia</taxon>
    </lineage>
</organism>
<dbReference type="GO" id="GO:0000722">
    <property type="term" value="P:telomere maintenance via recombination"/>
    <property type="evidence" value="ECO:0007669"/>
    <property type="project" value="TreeGrafter"/>
</dbReference>
<evidence type="ECO:0000313" key="3">
    <source>
        <dbReference type="EMBL" id="CAL1581090.1"/>
    </source>
</evidence>